<reference evidence="2 3" key="1">
    <citation type="submission" date="2018-09" db="EMBL/GenBank/DDBJ databases">
        <authorList>
            <person name="Zhu H."/>
        </authorList>
    </citation>
    <scope>NUCLEOTIDE SEQUENCE [LARGE SCALE GENOMIC DNA]</scope>
    <source>
        <strain evidence="2 3">K2R01-6</strain>
    </source>
</reference>
<gene>
    <name evidence="2" type="ORF">D3876_04020</name>
</gene>
<keyword evidence="3" id="KW-1185">Reference proteome</keyword>
<feature type="region of interest" description="Disordered" evidence="1">
    <location>
        <begin position="51"/>
        <end position="84"/>
    </location>
</feature>
<dbReference type="AlphaFoldDB" id="A0A418WQM5"/>
<comment type="caution">
    <text evidence="2">The sequence shown here is derived from an EMBL/GenBank/DDBJ whole genome shotgun (WGS) entry which is preliminary data.</text>
</comment>
<dbReference type="EMBL" id="QYUM01000002">
    <property type="protein sequence ID" value="RJF93496.1"/>
    <property type="molecule type" value="Genomic_DNA"/>
</dbReference>
<sequence>MAIGSSAYFGGGSANSGILAVGEPPGSAGYFGAGIATVSGDAAYPADPMAIGVSPGGEGYDKPVASQGEPARKPARKSGESTTS</sequence>
<evidence type="ECO:0000313" key="3">
    <source>
        <dbReference type="Proteomes" id="UP000286100"/>
    </source>
</evidence>
<proteinExistence type="predicted"/>
<accession>A0A418WQM5</accession>
<evidence type="ECO:0000256" key="1">
    <source>
        <dbReference type="SAM" id="MobiDB-lite"/>
    </source>
</evidence>
<organism evidence="2 3">
    <name type="scientific">Sphingomonas cavernae</name>
    <dbReference type="NCBI Taxonomy" id="2320861"/>
    <lineage>
        <taxon>Bacteria</taxon>
        <taxon>Pseudomonadati</taxon>
        <taxon>Pseudomonadota</taxon>
        <taxon>Alphaproteobacteria</taxon>
        <taxon>Sphingomonadales</taxon>
        <taxon>Sphingomonadaceae</taxon>
        <taxon>Sphingomonas</taxon>
    </lineage>
</organism>
<name>A0A418WQM5_9SPHN</name>
<dbReference type="Proteomes" id="UP000286100">
    <property type="component" value="Unassembled WGS sequence"/>
</dbReference>
<protein>
    <submittedName>
        <fullName evidence="2">Uncharacterized protein</fullName>
    </submittedName>
</protein>
<evidence type="ECO:0000313" key="2">
    <source>
        <dbReference type="EMBL" id="RJF93496.1"/>
    </source>
</evidence>